<protein>
    <submittedName>
        <fullName evidence="1">Uncharacterized protein</fullName>
    </submittedName>
</protein>
<evidence type="ECO:0000313" key="2">
    <source>
        <dbReference type="Proteomes" id="UP001301388"/>
    </source>
</evidence>
<organism evidence="1 2">
    <name type="scientific">Pseudanabaena galeata UHCC 0370</name>
    <dbReference type="NCBI Taxonomy" id="3110310"/>
    <lineage>
        <taxon>Bacteria</taxon>
        <taxon>Bacillati</taxon>
        <taxon>Cyanobacteriota</taxon>
        <taxon>Cyanophyceae</taxon>
        <taxon>Pseudanabaenales</taxon>
        <taxon>Pseudanabaenaceae</taxon>
        <taxon>Pseudanabaena</taxon>
    </lineage>
</organism>
<sequence>MATSKPKYSEIVKSEKTLSKDAEAILKEAIAEYKKTFLASV</sequence>
<gene>
    <name evidence="1" type="ORF">VB774_02405</name>
</gene>
<proteinExistence type="predicted"/>
<name>A0ABU5TE19_9CYAN</name>
<dbReference type="RefSeq" id="WP_323259538.1">
    <property type="nucleotide sequence ID" value="NZ_JAYGIE010000005.1"/>
</dbReference>
<reference evidence="1 2" key="1">
    <citation type="submission" date="2023-12" db="EMBL/GenBank/DDBJ databases">
        <title>Baltic Sea Cyanobacteria.</title>
        <authorList>
            <person name="Delbaje E."/>
            <person name="Fewer D.P."/>
            <person name="Shishido T.K."/>
        </authorList>
    </citation>
    <scope>NUCLEOTIDE SEQUENCE [LARGE SCALE GENOMIC DNA]</scope>
    <source>
        <strain evidence="1 2">UHCC 0370</strain>
    </source>
</reference>
<dbReference type="EMBL" id="JAYGIE010000005">
    <property type="protein sequence ID" value="MEA5476460.1"/>
    <property type="molecule type" value="Genomic_DNA"/>
</dbReference>
<evidence type="ECO:0000313" key="1">
    <source>
        <dbReference type="EMBL" id="MEA5476460.1"/>
    </source>
</evidence>
<comment type="caution">
    <text evidence="1">The sequence shown here is derived from an EMBL/GenBank/DDBJ whole genome shotgun (WGS) entry which is preliminary data.</text>
</comment>
<accession>A0ABU5TE19</accession>
<keyword evidence="2" id="KW-1185">Reference proteome</keyword>
<dbReference type="Proteomes" id="UP001301388">
    <property type="component" value="Unassembled WGS sequence"/>
</dbReference>